<dbReference type="InterPro" id="IPR032557">
    <property type="entry name" value="DUF4935"/>
</dbReference>
<evidence type="ECO:0000313" key="3">
    <source>
        <dbReference type="Proteomes" id="UP000006898"/>
    </source>
</evidence>
<feature type="domain" description="DUF4935" evidence="1">
    <location>
        <begin position="6"/>
        <end position="167"/>
    </location>
</feature>
<organism evidence="2 3">
    <name type="scientific">Methylomirabilis oxygeniifera</name>
    <dbReference type="NCBI Taxonomy" id="671143"/>
    <lineage>
        <taxon>Bacteria</taxon>
        <taxon>Candidatus Methylomirabilota</taxon>
        <taxon>Candidatus Methylomirabilia</taxon>
        <taxon>Candidatus Methylomirabilales</taxon>
        <taxon>Candidatus Methylomirabilaceae</taxon>
        <taxon>Candidatus Methylomirabilis</taxon>
    </lineage>
</organism>
<protein>
    <recommendedName>
        <fullName evidence="1">DUF4935 domain-containing protein</fullName>
    </recommendedName>
</protein>
<gene>
    <name evidence="2" type="ORF">DAMO_0079</name>
</gene>
<sequence length="372" mass="42933">MFETWLDTNVVRRWNLRLNTAEARKFFKYVQDFKLKIFLPEVVLRELVQNYADEASECRRKQNELKKSLAKLGFSVDEGKGDAVPGNLDDYFHNLLTHQCAEKSITVVPLSKVPVERLLDMAIKRIAPFQQKGERGFRDALILFCLLEHTRQPKQGPVFLVSEDKVFKEESIGVLAAEYGVDLAVYESVDTFTTFLDTLRDQLIQGMKRKQAERVRAFLREHTDEIKRFIQENAEFEEAFLSGGLFSGAPYLGTIRRVGNIVLKDIAKVTTIQEDSGEQGIVTVLITFEVRLEIELETEKLWVPEEPKRYRVGQEVEQIIPIFRPQLQMTRVNRAVVCEAVAKERTEDNRLSDLQLKEVKLRANPFEALRVP</sequence>
<evidence type="ECO:0000313" key="2">
    <source>
        <dbReference type="EMBL" id="CBE67197.1"/>
    </source>
</evidence>
<reference evidence="2 3" key="1">
    <citation type="journal article" date="2010" name="Nature">
        <title>Nitrite-driven anaerobic methane oxidation by oxygenic bacteria.</title>
        <authorList>
            <person name="Ettwig K.F."/>
            <person name="Butler M.K."/>
            <person name="Le Paslier D."/>
            <person name="Pelletier E."/>
            <person name="Mangenot S."/>
            <person name="Kuypers M.M.M."/>
            <person name="Schreiber F."/>
            <person name="Dutilh B.E."/>
            <person name="Zedelius J."/>
            <person name="de Beer D."/>
            <person name="Gloerich J."/>
            <person name="Wessels H.J.C.T."/>
            <person name="van Allen T."/>
            <person name="Luesken F."/>
            <person name="Wu M."/>
            <person name="van de Pas-Schoonen K.T."/>
            <person name="Op den Camp H.J.M."/>
            <person name="Janssen-Megens E.M."/>
            <person name="Francoijs K-J."/>
            <person name="Stunnenberg H."/>
            <person name="Weissenbach J."/>
            <person name="Jetten M.S.M."/>
            <person name="Strous M."/>
        </authorList>
    </citation>
    <scope>NUCLEOTIDE SEQUENCE [LARGE SCALE GENOMIC DNA]</scope>
</reference>
<dbReference type="EMBL" id="FP565575">
    <property type="protein sequence ID" value="CBE67197.1"/>
    <property type="molecule type" value="Genomic_DNA"/>
</dbReference>
<dbReference type="HOGENOM" id="CLU_743325_0_0_0"/>
<dbReference type="AlphaFoldDB" id="D5MHR4"/>
<accession>D5MHR4</accession>
<proteinExistence type="predicted"/>
<evidence type="ECO:0000259" key="1">
    <source>
        <dbReference type="Pfam" id="PF16289"/>
    </source>
</evidence>
<name>D5MHR4_METO1</name>
<dbReference type="Pfam" id="PF16289">
    <property type="entry name" value="PIN_12"/>
    <property type="match status" value="1"/>
</dbReference>
<dbReference type="Proteomes" id="UP000006898">
    <property type="component" value="Chromosome"/>
</dbReference>
<dbReference type="KEGG" id="mox:DAMO_0079"/>
<dbReference type="STRING" id="671143.DAMO_0079"/>